<dbReference type="InterPro" id="IPR006063">
    <property type="entry name" value="HisA_bact_arch"/>
</dbReference>
<dbReference type="InterPro" id="IPR044524">
    <property type="entry name" value="Isoase_HisA-like"/>
</dbReference>
<sequence length="239" mass="25264">MQLFPAIDLLNGQSVRLFQGDYAQVSTINTDPLVQAQKIQQAGLTNLHLVDLDGAKAGQPQNLETITRLRQNTDLFIEVGGGIRSLKTIRQYLDLGIDRVILGSIALKAPELVKQALAEFGADQIVIGIDAKNDRVATEGWLETSTTSTADLVATMAEAGAATFIVTDIAKDGTLAGPNVAMLRRLHEQFPALIFVASGGMRTPADLVALQTAGIEHAIIGKALAAGSITLAQLKALEG</sequence>
<evidence type="ECO:0000256" key="11">
    <source>
        <dbReference type="ARBA" id="ARBA00030547"/>
    </source>
</evidence>
<dbReference type="CDD" id="cd04732">
    <property type="entry name" value="HisA"/>
    <property type="match status" value="1"/>
</dbReference>
<dbReference type="InterPro" id="IPR013785">
    <property type="entry name" value="Aldolase_TIM"/>
</dbReference>
<keyword evidence="16" id="KW-1185">Reference proteome</keyword>
<evidence type="ECO:0000256" key="9">
    <source>
        <dbReference type="ARBA" id="ARBA00023102"/>
    </source>
</evidence>
<dbReference type="RefSeq" id="WP_125749244.1">
    <property type="nucleotide sequence ID" value="NZ_JBHTON010000035.1"/>
</dbReference>
<comment type="similarity">
    <text evidence="4 12 13">Belongs to the HisA/HisF family.</text>
</comment>
<evidence type="ECO:0000313" key="15">
    <source>
        <dbReference type="EMBL" id="MFD1485689.1"/>
    </source>
</evidence>
<evidence type="ECO:0000256" key="12">
    <source>
        <dbReference type="HAMAP-Rule" id="MF_01014"/>
    </source>
</evidence>
<evidence type="ECO:0000256" key="13">
    <source>
        <dbReference type="RuleBase" id="RU003657"/>
    </source>
</evidence>
<feature type="active site" description="Proton donor" evidence="12">
    <location>
        <position position="130"/>
    </location>
</feature>
<dbReference type="Gene3D" id="3.20.20.70">
    <property type="entry name" value="Aldolase class I"/>
    <property type="match status" value="1"/>
</dbReference>
<keyword evidence="10 12" id="KW-0413">Isomerase</keyword>
<dbReference type="PANTHER" id="PTHR43090:SF2">
    <property type="entry name" value="1-(5-PHOSPHORIBOSYL)-5-[(5-PHOSPHORIBOSYLAMINO)METHYLIDENEAMINO] IMIDAZOLE-4-CARBOXAMIDE ISOMERASE"/>
    <property type="match status" value="1"/>
</dbReference>
<dbReference type="InterPro" id="IPR023016">
    <property type="entry name" value="HisA/PriA"/>
</dbReference>
<evidence type="ECO:0000256" key="14">
    <source>
        <dbReference type="RuleBase" id="RU003658"/>
    </source>
</evidence>
<dbReference type="Pfam" id="PF00977">
    <property type="entry name" value="His_biosynth"/>
    <property type="match status" value="1"/>
</dbReference>
<organism evidence="15 16">
    <name type="scientific">Lacticaseibacillus baoqingensis</name>
    <dbReference type="NCBI Taxonomy" id="2486013"/>
    <lineage>
        <taxon>Bacteria</taxon>
        <taxon>Bacillati</taxon>
        <taxon>Bacillota</taxon>
        <taxon>Bacilli</taxon>
        <taxon>Lactobacillales</taxon>
        <taxon>Lactobacillaceae</taxon>
        <taxon>Lacticaseibacillus</taxon>
    </lineage>
</organism>
<evidence type="ECO:0000256" key="2">
    <source>
        <dbReference type="ARBA" id="ARBA00004496"/>
    </source>
</evidence>
<name>A0ABW4EA87_9LACO</name>
<proteinExistence type="inferred from homology"/>
<dbReference type="PANTHER" id="PTHR43090">
    <property type="entry name" value="1-(5-PHOSPHORIBOSYL)-5-[(5-PHOSPHORIBOSYLAMINO)METHYLIDENEAMINO] IMIDAZOLE-4-CARBOXAMIDE ISOMERASE"/>
    <property type="match status" value="1"/>
</dbReference>
<evidence type="ECO:0000313" key="16">
    <source>
        <dbReference type="Proteomes" id="UP001597252"/>
    </source>
</evidence>
<dbReference type="InterPro" id="IPR011060">
    <property type="entry name" value="RibuloseP-bd_barrel"/>
</dbReference>
<dbReference type="EC" id="5.3.1.16" evidence="5 12"/>
<evidence type="ECO:0000256" key="1">
    <source>
        <dbReference type="ARBA" id="ARBA00000901"/>
    </source>
</evidence>
<dbReference type="EMBL" id="JBHTON010000035">
    <property type="protein sequence ID" value="MFD1485689.1"/>
    <property type="molecule type" value="Genomic_DNA"/>
</dbReference>
<dbReference type="NCBIfam" id="TIGR00007">
    <property type="entry name" value="1-(5-phosphoribosyl)-5-[(5-phosphoribosylamino)methylideneamino]imidazole-4-carboxamide isomerase"/>
    <property type="match status" value="1"/>
</dbReference>
<dbReference type="InterPro" id="IPR006062">
    <property type="entry name" value="His_biosynth"/>
</dbReference>
<dbReference type="HAMAP" id="MF_01014">
    <property type="entry name" value="HisA"/>
    <property type="match status" value="1"/>
</dbReference>
<comment type="pathway">
    <text evidence="3 12 14">Amino-acid biosynthesis; L-histidine biosynthesis; L-histidine from 5-phospho-alpha-D-ribose 1-diphosphate: step 4/9.</text>
</comment>
<reference evidence="16" key="1">
    <citation type="journal article" date="2019" name="Int. J. Syst. Evol. Microbiol.">
        <title>The Global Catalogue of Microorganisms (GCM) 10K type strain sequencing project: providing services to taxonomists for standard genome sequencing and annotation.</title>
        <authorList>
            <consortium name="The Broad Institute Genomics Platform"/>
            <consortium name="The Broad Institute Genome Sequencing Center for Infectious Disease"/>
            <person name="Wu L."/>
            <person name="Ma J."/>
        </authorList>
    </citation>
    <scope>NUCLEOTIDE SEQUENCE [LARGE SCALE GENOMIC DNA]</scope>
    <source>
        <strain evidence="16">CCM 8903</strain>
    </source>
</reference>
<dbReference type="Proteomes" id="UP001597252">
    <property type="component" value="Unassembled WGS sequence"/>
</dbReference>
<comment type="caution">
    <text evidence="15">The sequence shown here is derived from an EMBL/GenBank/DDBJ whole genome shotgun (WGS) entry which is preliminary data.</text>
</comment>
<keyword evidence="7 12" id="KW-0963">Cytoplasm</keyword>
<comment type="subcellular location">
    <subcellularLocation>
        <location evidence="2 12 14">Cytoplasm</location>
    </subcellularLocation>
</comment>
<gene>
    <name evidence="12 15" type="primary">hisA</name>
    <name evidence="15" type="ORF">ACFQ5J_10650</name>
</gene>
<evidence type="ECO:0000256" key="10">
    <source>
        <dbReference type="ARBA" id="ARBA00023235"/>
    </source>
</evidence>
<evidence type="ECO:0000256" key="3">
    <source>
        <dbReference type="ARBA" id="ARBA00005133"/>
    </source>
</evidence>
<dbReference type="GO" id="GO:0003949">
    <property type="term" value="F:1-(5-phosphoribosyl)-5-[(5-phosphoribosylamino)methylideneamino]imidazole-4-carboxamide isomerase activity"/>
    <property type="evidence" value="ECO:0007669"/>
    <property type="project" value="UniProtKB-EC"/>
</dbReference>
<protein>
    <recommendedName>
        <fullName evidence="6 12">1-(5-phosphoribosyl)-5-[(5-phosphoribosylamino)methylideneamino] imidazole-4-carboxamide isomerase</fullName>
        <ecNumber evidence="5 12">5.3.1.16</ecNumber>
    </recommendedName>
    <alternativeName>
        <fullName evidence="11 12">Phosphoribosylformimino-5-aminoimidazole carboxamide ribotide isomerase</fullName>
    </alternativeName>
</protein>
<keyword evidence="9 12" id="KW-0368">Histidine biosynthesis</keyword>
<accession>A0ABW4EA87</accession>
<feature type="active site" description="Proton acceptor" evidence="12">
    <location>
        <position position="8"/>
    </location>
</feature>
<evidence type="ECO:0000256" key="7">
    <source>
        <dbReference type="ARBA" id="ARBA00022490"/>
    </source>
</evidence>
<comment type="catalytic activity">
    <reaction evidence="1 12 14">
        <text>1-(5-phospho-beta-D-ribosyl)-5-[(5-phospho-beta-D-ribosylamino)methylideneamino]imidazole-4-carboxamide = 5-[(5-phospho-1-deoxy-D-ribulos-1-ylimino)methylamino]-1-(5-phospho-beta-D-ribosyl)imidazole-4-carboxamide</text>
        <dbReference type="Rhea" id="RHEA:15469"/>
        <dbReference type="ChEBI" id="CHEBI:58435"/>
        <dbReference type="ChEBI" id="CHEBI:58525"/>
        <dbReference type="EC" id="5.3.1.16"/>
    </reaction>
</comment>
<evidence type="ECO:0000256" key="8">
    <source>
        <dbReference type="ARBA" id="ARBA00022605"/>
    </source>
</evidence>
<dbReference type="SUPFAM" id="SSF51366">
    <property type="entry name" value="Ribulose-phoshate binding barrel"/>
    <property type="match status" value="1"/>
</dbReference>
<evidence type="ECO:0000256" key="6">
    <source>
        <dbReference type="ARBA" id="ARBA00018464"/>
    </source>
</evidence>
<evidence type="ECO:0000256" key="4">
    <source>
        <dbReference type="ARBA" id="ARBA00009667"/>
    </source>
</evidence>
<evidence type="ECO:0000256" key="5">
    <source>
        <dbReference type="ARBA" id="ARBA00012550"/>
    </source>
</evidence>
<keyword evidence="8 12" id="KW-0028">Amino-acid biosynthesis</keyword>